<name>A0A399FWK8_9ACTN</name>
<dbReference type="InterPro" id="IPR016160">
    <property type="entry name" value="Ald_DH_CS_CYS"/>
</dbReference>
<dbReference type="FunFam" id="3.40.309.10:FF:000022">
    <property type="entry name" value="NADP-dependent glyceraldehyde-3-phosphate dehydrogenase"/>
    <property type="match status" value="1"/>
</dbReference>
<evidence type="ECO:0000256" key="1">
    <source>
        <dbReference type="ARBA" id="ARBA00009986"/>
    </source>
</evidence>
<dbReference type="PANTHER" id="PTHR42991">
    <property type="entry name" value="ALDEHYDE DEHYDROGENASE"/>
    <property type="match status" value="1"/>
</dbReference>
<dbReference type="Gene3D" id="3.40.605.10">
    <property type="entry name" value="Aldehyde Dehydrogenase, Chain A, domain 1"/>
    <property type="match status" value="1"/>
</dbReference>
<organism evidence="6 7">
    <name type="scientific">Thermobifida halotolerans</name>
    <dbReference type="NCBI Taxonomy" id="483545"/>
    <lineage>
        <taxon>Bacteria</taxon>
        <taxon>Bacillati</taxon>
        <taxon>Actinomycetota</taxon>
        <taxon>Actinomycetes</taxon>
        <taxon>Streptosporangiales</taxon>
        <taxon>Nocardiopsidaceae</taxon>
        <taxon>Thermobifida</taxon>
    </lineage>
</organism>
<evidence type="ECO:0000313" key="7">
    <source>
        <dbReference type="Proteomes" id="UP000265719"/>
    </source>
</evidence>
<dbReference type="PANTHER" id="PTHR42991:SF1">
    <property type="entry name" value="ALDEHYDE DEHYDROGENASE"/>
    <property type="match status" value="1"/>
</dbReference>
<keyword evidence="2" id="KW-0521">NADP</keyword>
<sequence length="490" mass="52305">MATRRTDPHHRYWLAGERRKPDDTPTLPVVSPVDGTVVGGVHEYTREQIDLCFAAARQAQPRWFARPLTERTELLLRFADLLADNAERIGEVLMMEVAKARRDARDEVARSADYVRHTAEDAKRVIGDSQFSDAFPGQARDKLAVVHRVPLGTVLAIPPFNYPVNLAVSKIAPALATGNAVVLKPPSQGALSALMMCDLAHEAGIPPEVLQAVTGRGSRIGDYLVQHGDVDLITFTGSSGTGAELARKAGMVPLLLELGGKDPAIVLADADIDAAAADIVSGAFSYSGQRCTAVKRVLVVDAVADRLVAAVAQRAAELTVGDPRDNARITPLVDADAAVGAERMVQDAVARGATLVCGGDREGNLVRPTVVDRVTEDMDLAWVEPFAPVLPVIRVRSAEEAIRISNRSEYGLQAAVFTRDIDLAIQVAARLDVGTVQVNGRTARGPDHFPFLGTKASGMGTQGVRPSIEAMTRVKSLVVNLHAKDLAAVS</sequence>
<evidence type="ECO:0000256" key="2">
    <source>
        <dbReference type="ARBA" id="ARBA00022857"/>
    </source>
</evidence>
<dbReference type="Proteomes" id="UP000265719">
    <property type="component" value="Chromosome"/>
</dbReference>
<dbReference type="PROSITE" id="PS00070">
    <property type="entry name" value="ALDEHYDE_DEHYDR_CYS"/>
    <property type="match status" value="1"/>
</dbReference>
<dbReference type="Pfam" id="PF00171">
    <property type="entry name" value="Aldedh"/>
    <property type="match status" value="1"/>
</dbReference>
<dbReference type="InterPro" id="IPR016161">
    <property type="entry name" value="Ald_DH/histidinol_DH"/>
</dbReference>
<dbReference type="OrthoDB" id="6882680at2"/>
<dbReference type="SUPFAM" id="SSF53720">
    <property type="entry name" value="ALDH-like"/>
    <property type="match status" value="1"/>
</dbReference>
<dbReference type="Gene3D" id="3.40.309.10">
    <property type="entry name" value="Aldehyde Dehydrogenase, Chain A, domain 2"/>
    <property type="match status" value="1"/>
</dbReference>
<dbReference type="EMBL" id="CP063196">
    <property type="protein sequence ID" value="UOE21248.1"/>
    <property type="molecule type" value="Genomic_DNA"/>
</dbReference>
<evidence type="ECO:0000256" key="3">
    <source>
        <dbReference type="ARBA" id="ARBA00023002"/>
    </source>
</evidence>
<dbReference type="InterPro" id="IPR016162">
    <property type="entry name" value="Ald_DH_N"/>
</dbReference>
<evidence type="ECO:0000256" key="5">
    <source>
        <dbReference type="SAM" id="MobiDB-lite"/>
    </source>
</evidence>
<comment type="similarity">
    <text evidence="1 4">Belongs to the aldehyde dehydrogenase family.</text>
</comment>
<dbReference type="InterPro" id="IPR029510">
    <property type="entry name" value="Ald_DH_CS_GLU"/>
</dbReference>
<gene>
    <name evidence="6" type="ORF">NI17_008965</name>
</gene>
<keyword evidence="3 4" id="KW-0560">Oxidoreductase</keyword>
<feature type="region of interest" description="Disordered" evidence="5">
    <location>
        <begin position="1"/>
        <end position="27"/>
    </location>
</feature>
<feature type="compositionally biased region" description="Basic and acidic residues" evidence="5">
    <location>
        <begin position="1"/>
        <end position="23"/>
    </location>
</feature>
<dbReference type="InterPro" id="IPR016163">
    <property type="entry name" value="Ald_DH_C"/>
</dbReference>
<dbReference type="RefSeq" id="WP_068691706.1">
    <property type="nucleotide sequence ID" value="NZ_CP063196.1"/>
</dbReference>
<evidence type="ECO:0000313" key="6">
    <source>
        <dbReference type="EMBL" id="UOE21248.1"/>
    </source>
</evidence>
<dbReference type="InterPro" id="IPR051020">
    <property type="entry name" value="ALDH-related_metabolic_enz"/>
</dbReference>
<dbReference type="KEGG" id="thao:NI17_008965"/>
<accession>A0A399FWK8</accession>
<dbReference type="PROSITE" id="PS00687">
    <property type="entry name" value="ALDEHYDE_DEHYDR_GLU"/>
    <property type="match status" value="1"/>
</dbReference>
<keyword evidence="7" id="KW-1185">Reference proteome</keyword>
<dbReference type="InterPro" id="IPR015590">
    <property type="entry name" value="Aldehyde_DH_dom"/>
</dbReference>
<dbReference type="AlphaFoldDB" id="A0A399FWK8"/>
<reference evidence="6" key="1">
    <citation type="submission" date="2020-10" db="EMBL/GenBank/DDBJ databases">
        <title>De novo genome project of the cellulose decomposer Thermobifida halotolerans type strain.</title>
        <authorList>
            <person name="Nagy I."/>
            <person name="Horvath B."/>
            <person name="Kukolya J."/>
            <person name="Nagy I."/>
            <person name="Orsini M."/>
        </authorList>
    </citation>
    <scope>NUCLEOTIDE SEQUENCE</scope>
    <source>
        <strain evidence="6">DSM 44931</strain>
    </source>
</reference>
<evidence type="ECO:0000256" key="4">
    <source>
        <dbReference type="RuleBase" id="RU003345"/>
    </source>
</evidence>
<dbReference type="GO" id="GO:0008911">
    <property type="term" value="F:lactaldehyde dehydrogenase (NAD+) activity"/>
    <property type="evidence" value="ECO:0007669"/>
    <property type="project" value="TreeGrafter"/>
</dbReference>
<protein>
    <submittedName>
        <fullName evidence="6">Aldehyde dehydrogenase family protein</fullName>
    </submittedName>
</protein>
<proteinExistence type="inferred from homology"/>